<dbReference type="EMBL" id="JYJG01000322">
    <property type="protein sequence ID" value="KJK42895.1"/>
    <property type="molecule type" value="Genomic_DNA"/>
</dbReference>
<dbReference type="Proteomes" id="UP000033393">
    <property type="component" value="Unassembled WGS sequence"/>
</dbReference>
<dbReference type="OrthoDB" id="9789980at2"/>
<comment type="caution">
    <text evidence="1">The sequence shown here is derived from an EMBL/GenBank/DDBJ whole genome shotgun (WGS) entry which is preliminary data.</text>
</comment>
<dbReference type="AlphaFoldDB" id="A0A0F0GHM6"/>
<organism evidence="1 2">
    <name type="scientific">Lentzea aerocolonigenes</name>
    <name type="common">Lechevalieria aerocolonigenes</name>
    <name type="synonym">Saccharothrix aerocolonigenes</name>
    <dbReference type="NCBI Taxonomy" id="68170"/>
    <lineage>
        <taxon>Bacteria</taxon>
        <taxon>Bacillati</taxon>
        <taxon>Actinomycetota</taxon>
        <taxon>Actinomycetes</taxon>
        <taxon>Pseudonocardiales</taxon>
        <taxon>Pseudonocardiaceae</taxon>
        <taxon>Lentzea</taxon>
    </lineage>
</organism>
<keyword evidence="2" id="KW-1185">Reference proteome</keyword>
<sequence length="432" mass="46306">MILSGAAAVSLAALGVVAQWRSHRVPGGVLGKDLPTVPGPDPTDEPVEIVYCAGWDSAARVPVSPMSESVARAQDAAGGQYAVVLLAGGVVRAVVEVCWEAHHAEVWFVDSEGRRYRGVAYRRWPDGRLRLFEVRGWRDAAGLEKPTIRARVSRDASAAIKTVSIDAELSGGGKLSTSRDWQNWPEPTRPPEDVAVPPVNGWPSLAGMTGPVTVRSGPDNVPASFPWRPPHPLRPRHVTELTTDGARFRTKEGRVLTVRQIPAGRIRLPSGRLLVGDPGWLDADSAPQADAAPPGEYQVDVFQVTENGTPQTIACRVTVTDRPVASWHLALREGDHELELGDGEFFGNPVDTATLALVDHTGSTAFPRTDREAATTGDAVYRTLSDGEVDMIIVPGWSDGAFPVWLGRAEDGSVSRFVADFQVPALATAEPA</sequence>
<name>A0A0F0GHM6_LENAE</name>
<gene>
    <name evidence="1" type="ORF">UK23_35240</name>
</gene>
<dbReference type="RefSeq" id="WP_045316079.1">
    <property type="nucleotide sequence ID" value="NZ_JYJG01000322.1"/>
</dbReference>
<dbReference type="PATRIC" id="fig|68170.10.peg.9188"/>
<dbReference type="Pfam" id="PF14025">
    <property type="entry name" value="DUF4241"/>
    <property type="match status" value="1"/>
</dbReference>
<accession>A0A0F0GHM6</accession>
<proteinExistence type="predicted"/>
<reference evidence="1 2" key="1">
    <citation type="submission" date="2015-02" db="EMBL/GenBank/DDBJ databases">
        <authorList>
            <person name="Ju K.-S."/>
            <person name="Doroghazi J.R."/>
            <person name="Metcalf W."/>
        </authorList>
    </citation>
    <scope>NUCLEOTIDE SEQUENCE [LARGE SCALE GENOMIC DNA]</scope>
    <source>
        <strain evidence="1 2">NRRL B-16140</strain>
    </source>
</reference>
<dbReference type="InterPro" id="IPR025335">
    <property type="entry name" value="DUF4241"/>
</dbReference>
<evidence type="ECO:0008006" key="3">
    <source>
        <dbReference type="Google" id="ProtNLM"/>
    </source>
</evidence>
<evidence type="ECO:0000313" key="2">
    <source>
        <dbReference type="Proteomes" id="UP000033393"/>
    </source>
</evidence>
<protein>
    <recommendedName>
        <fullName evidence="3">DUF4241 domain-containing protein</fullName>
    </recommendedName>
</protein>
<evidence type="ECO:0000313" key="1">
    <source>
        <dbReference type="EMBL" id="KJK42895.1"/>
    </source>
</evidence>